<gene>
    <name evidence="2" type="ORF">JOE68_001400</name>
</gene>
<evidence type="ECO:0000313" key="3">
    <source>
        <dbReference type="Proteomes" id="UP001195724"/>
    </source>
</evidence>
<feature type="domain" description="Helix-turn-helix" evidence="1">
    <location>
        <begin position="14"/>
        <end position="60"/>
    </location>
</feature>
<protein>
    <submittedName>
        <fullName evidence="2">Excisionase family DNA binding protein</fullName>
    </submittedName>
</protein>
<dbReference type="RefSeq" id="WP_307819558.1">
    <property type="nucleotide sequence ID" value="NZ_JAFBCL010000001.1"/>
</dbReference>
<comment type="caution">
    <text evidence="2">The sequence shown here is derived from an EMBL/GenBank/DDBJ whole genome shotgun (WGS) entry which is preliminary data.</text>
</comment>
<proteinExistence type="predicted"/>
<dbReference type="EMBL" id="JAFBCL010000001">
    <property type="protein sequence ID" value="MBM7810535.1"/>
    <property type="molecule type" value="Genomic_DNA"/>
</dbReference>
<dbReference type="NCBIfam" id="TIGR01764">
    <property type="entry name" value="excise"/>
    <property type="match status" value="1"/>
</dbReference>
<keyword evidence="3" id="KW-1185">Reference proteome</keyword>
<dbReference type="Pfam" id="PF12728">
    <property type="entry name" value="HTH_17"/>
    <property type="match status" value="1"/>
</dbReference>
<organism evidence="2 3">
    <name type="scientific">Saccharothrix algeriensis</name>
    <dbReference type="NCBI Taxonomy" id="173560"/>
    <lineage>
        <taxon>Bacteria</taxon>
        <taxon>Bacillati</taxon>
        <taxon>Actinomycetota</taxon>
        <taxon>Actinomycetes</taxon>
        <taxon>Pseudonocardiales</taxon>
        <taxon>Pseudonocardiaceae</taxon>
        <taxon>Saccharothrix</taxon>
    </lineage>
</organism>
<dbReference type="InterPro" id="IPR041657">
    <property type="entry name" value="HTH_17"/>
</dbReference>
<accession>A0ABS2S3U9</accession>
<dbReference type="Proteomes" id="UP001195724">
    <property type="component" value="Unassembled WGS sequence"/>
</dbReference>
<name>A0ABS2S3U9_9PSEU</name>
<evidence type="ECO:0000313" key="2">
    <source>
        <dbReference type="EMBL" id="MBM7810535.1"/>
    </source>
</evidence>
<sequence length="75" mass="8394">MNDTTVVTELTKYLYRVPEAMKLLSLSRSTFYEQMRAGRIKFVKQGSATLIPASAIRAYVALLEQEAGVSYDETA</sequence>
<reference evidence="2 3" key="1">
    <citation type="submission" date="2021-01" db="EMBL/GenBank/DDBJ databases">
        <title>Sequencing the genomes of 1000 actinobacteria strains.</title>
        <authorList>
            <person name="Klenk H.-P."/>
        </authorList>
    </citation>
    <scope>NUCLEOTIDE SEQUENCE [LARGE SCALE GENOMIC DNA]</scope>
    <source>
        <strain evidence="2 3">DSM 44581</strain>
    </source>
</reference>
<dbReference type="InterPro" id="IPR010093">
    <property type="entry name" value="SinI_DNA-bd"/>
</dbReference>
<evidence type="ECO:0000259" key="1">
    <source>
        <dbReference type="Pfam" id="PF12728"/>
    </source>
</evidence>